<protein>
    <submittedName>
        <fullName evidence="2">Uncharacterized protein</fullName>
    </submittedName>
</protein>
<reference evidence="2 3" key="1">
    <citation type="submission" date="2017-02" db="EMBL/GenBank/DDBJ databases">
        <authorList>
            <person name="Peterson S.W."/>
        </authorList>
    </citation>
    <scope>NUCLEOTIDE SEQUENCE [LARGE SCALE GENOMIC DNA]</scope>
    <source>
        <strain evidence="2 3">B Mb 05.01</strain>
    </source>
</reference>
<feature type="transmembrane region" description="Helical" evidence="1">
    <location>
        <begin position="12"/>
        <end position="32"/>
    </location>
</feature>
<dbReference type="EMBL" id="FUKO01000033">
    <property type="protein sequence ID" value="SJN43160.1"/>
    <property type="molecule type" value="Genomic_DNA"/>
</dbReference>
<evidence type="ECO:0000313" key="2">
    <source>
        <dbReference type="EMBL" id="SJN43160.1"/>
    </source>
</evidence>
<organism evidence="2 3">
    <name type="scientific">Microbacterium esteraromaticum</name>
    <dbReference type="NCBI Taxonomy" id="57043"/>
    <lineage>
        <taxon>Bacteria</taxon>
        <taxon>Bacillati</taxon>
        <taxon>Actinomycetota</taxon>
        <taxon>Actinomycetes</taxon>
        <taxon>Micrococcales</taxon>
        <taxon>Microbacteriaceae</taxon>
        <taxon>Microbacterium</taxon>
    </lineage>
</organism>
<proteinExistence type="predicted"/>
<name>A0A1R4KFP8_9MICO</name>
<dbReference type="OrthoDB" id="5109978at2"/>
<evidence type="ECO:0000313" key="3">
    <source>
        <dbReference type="Proteomes" id="UP000196320"/>
    </source>
</evidence>
<keyword evidence="1" id="KW-0472">Membrane</keyword>
<sequence>MSDPGLPQISRFSRFVWVIGALGIAVAAFFVVPQVALRGDGRIVVDNGEGYVGDRVYPQHVDDPVELTLDGDTLSGGQQGGWLPFDADSAPLMLRMAHDHDNYINVFQTSDVADLVTDRAVSPESLGALWDMDDVVYAIPAATDGRLWVSVDSARWDLSVTPVAHTPIADAAASGTGDAMLSYQGDALSARFSHTGSGFLRVTVIAPEQFDLAVNDVDEFSRRASWRVPGTVLFMIESSGGEWSVAVDE</sequence>
<dbReference type="RefSeq" id="WP_087132552.1">
    <property type="nucleotide sequence ID" value="NZ_FUKO01000033.1"/>
</dbReference>
<evidence type="ECO:0000256" key="1">
    <source>
        <dbReference type="SAM" id="Phobius"/>
    </source>
</evidence>
<accession>A0A1R4KFP8</accession>
<dbReference type="Proteomes" id="UP000196320">
    <property type="component" value="Unassembled WGS sequence"/>
</dbReference>
<keyword evidence="1" id="KW-0812">Transmembrane</keyword>
<keyword evidence="3" id="KW-1185">Reference proteome</keyword>
<dbReference type="AlphaFoldDB" id="A0A1R4KFP8"/>
<keyword evidence="1" id="KW-1133">Transmembrane helix</keyword>
<gene>
    <name evidence="2" type="ORF">FM104_12415</name>
</gene>